<accession>A0A0E2ZNF0</accession>
<dbReference type="HOGENOM" id="CLU_027719_2_1_6"/>
<sequence length="252" mass="28190">MKITGCNLSRRRMLLLTGVTAASLVMGKRVSGQSMPRTPTQTPLKRAMVVMPSCVVRPQQTEGPYFVDEKLNRSDIRFEPSDHSMKKGVPLRLVFRVSQLEGNVCTPLKGAIVDVWQCDALGVYSGFQDINGLFDTRGKKFLRGYQITDAIGKAEFVTIYPGWYPGRTVHIHFKIRTDSASPQGHEFTSQLYFHDSITDRVHAQAPYATKGRRNSSNEDDRIFQRGGSELILPLARETAGYVGTFDIGLQMT</sequence>
<evidence type="ECO:0000313" key="4">
    <source>
        <dbReference type="Proteomes" id="UP000028839"/>
    </source>
</evidence>
<dbReference type="Pfam" id="PF00775">
    <property type="entry name" value="Dioxygenase_C"/>
    <property type="match status" value="1"/>
</dbReference>
<dbReference type="AlphaFoldDB" id="A0A0E2ZNF0"/>
<dbReference type="CDD" id="cd03457">
    <property type="entry name" value="intradiol_dioxygenase_like"/>
    <property type="match status" value="1"/>
</dbReference>
<protein>
    <submittedName>
        <fullName evidence="3">Twin-arginine translocation pathway signal protein</fullName>
    </submittedName>
</protein>
<dbReference type="OrthoDB" id="9805815at2"/>
<dbReference type="InterPro" id="IPR015889">
    <property type="entry name" value="Intradiol_dOase_core"/>
</dbReference>
<dbReference type="Proteomes" id="UP000028839">
    <property type="component" value="Unassembled WGS sequence"/>
</dbReference>
<evidence type="ECO:0000313" key="3">
    <source>
        <dbReference type="EMBL" id="KFI19917.1"/>
    </source>
</evidence>
<comment type="caution">
    <text evidence="3">The sequence shown here is derived from an EMBL/GenBank/DDBJ whole genome shotgun (WGS) entry which is preliminary data.</text>
</comment>
<dbReference type="PANTHER" id="PTHR34315:SF1">
    <property type="entry name" value="INTRADIOL RING-CLEAVAGE DIOXYGENASES DOMAIN-CONTAINING PROTEIN-RELATED"/>
    <property type="match status" value="1"/>
</dbReference>
<feature type="domain" description="Intradiol ring-cleavage dioxygenases" evidence="2">
    <location>
        <begin position="62"/>
        <end position="194"/>
    </location>
</feature>
<dbReference type="GO" id="GO:0008199">
    <property type="term" value="F:ferric iron binding"/>
    <property type="evidence" value="ECO:0007669"/>
    <property type="project" value="InterPro"/>
</dbReference>
<proteinExistence type="predicted"/>
<evidence type="ECO:0000259" key="2">
    <source>
        <dbReference type="Pfam" id="PF00775"/>
    </source>
</evidence>
<dbReference type="EMBL" id="JPGN01000034">
    <property type="protein sequence ID" value="KFI19917.1"/>
    <property type="molecule type" value="Genomic_DNA"/>
</dbReference>
<dbReference type="SUPFAM" id="SSF49482">
    <property type="entry name" value="Aromatic compound dioxygenase"/>
    <property type="match status" value="1"/>
</dbReference>
<name>A0A0E2ZNF0_9GAMM</name>
<evidence type="ECO:0000256" key="1">
    <source>
        <dbReference type="SAM" id="SignalP"/>
    </source>
</evidence>
<feature type="chain" id="PRO_5002408631" evidence="1">
    <location>
        <begin position="22"/>
        <end position="252"/>
    </location>
</feature>
<dbReference type="InterPro" id="IPR000627">
    <property type="entry name" value="Intradiol_dOase_C"/>
</dbReference>
<feature type="signal peptide" evidence="1">
    <location>
        <begin position="1"/>
        <end position="21"/>
    </location>
</feature>
<dbReference type="GO" id="GO:0016702">
    <property type="term" value="F:oxidoreductase activity, acting on single donors with incorporation of molecular oxygen, incorporation of two atoms of oxygen"/>
    <property type="evidence" value="ECO:0007669"/>
    <property type="project" value="InterPro"/>
</dbReference>
<reference evidence="3 4" key="1">
    <citation type="submission" date="2014-07" db="EMBL/GenBank/DDBJ databases">
        <title>Comparative analysis of Nitrosococcus oceani genome inventories of strains from Pacific and Atlantic gyres.</title>
        <authorList>
            <person name="Lim C.K."/>
            <person name="Wang L."/>
            <person name="Sayavedra-Soto L.A."/>
            <person name="Klotz M.G."/>
        </authorList>
    </citation>
    <scope>NUCLEOTIDE SEQUENCE [LARGE SCALE GENOMIC DNA]</scope>
    <source>
        <strain evidence="3 4">C-27</strain>
    </source>
</reference>
<keyword evidence="1" id="KW-0732">Signal</keyword>
<dbReference type="Gene3D" id="2.60.130.10">
    <property type="entry name" value="Aromatic compound dioxygenase"/>
    <property type="match status" value="1"/>
</dbReference>
<gene>
    <name evidence="3" type="ORF">IB75_05830</name>
</gene>
<dbReference type="PANTHER" id="PTHR34315">
    <property type="match status" value="1"/>
</dbReference>
<organism evidence="3 4">
    <name type="scientific">Nitrosococcus oceani C-27</name>
    <dbReference type="NCBI Taxonomy" id="314279"/>
    <lineage>
        <taxon>Bacteria</taxon>
        <taxon>Pseudomonadati</taxon>
        <taxon>Pseudomonadota</taxon>
        <taxon>Gammaproteobacteria</taxon>
        <taxon>Chromatiales</taxon>
        <taxon>Chromatiaceae</taxon>
        <taxon>Nitrosococcus</taxon>
    </lineage>
</organism>